<dbReference type="InterPro" id="IPR036365">
    <property type="entry name" value="PGBD-like_sf"/>
</dbReference>
<evidence type="ECO:0000313" key="3">
    <source>
        <dbReference type="EMBL" id="ASJ75628.1"/>
    </source>
</evidence>
<dbReference type="RefSeq" id="WP_157736309.1">
    <property type="nucleotide sequence ID" value="NZ_CP018632.1"/>
</dbReference>
<dbReference type="EMBL" id="CP018632">
    <property type="protein sequence ID" value="ASJ75628.1"/>
    <property type="molecule type" value="Genomic_DNA"/>
</dbReference>
<dbReference type="KEGG" id="gai:IMCC3135_27875"/>
<dbReference type="Pfam" id="PF01471">
    <property type="entry name" value="PG_binding_1"/>
    <property type="match status" value="1"/>
</dbReference>
<feature type="domain" description="Peptidoglycan binding-like" evidence="2">
    <location>
        <begin position="408"/>
        <end position="449"/>
    </location>
</feature>
<dbReference type="Proteomes" id="UP000250079">
    <property type="component" value="Chromosome"/>
</dbReference>
<evidence type="ECO:0000259" key="2">
    <source>
        <dbReference type="Pfam" id="PF01471"/>
    </source>
</evidence>
<feature type="chain" id="PRO_5016372942" description="Peptidoglycan binding-like domain-containing protein" evidence="1">
    <location>
        <begin position="24"/>
        <end position="465"/>
    </location>
</feature>
<evidence type="ECO:0000256" key="1">
    <source>
        <dbReference type="SAM" id="SignalP"/>
    </source>
</evidence>
<proteinExistence type="predicted"/>
<dbReference type="InterPro" id="IPR036366">
    <property type="entry name" value="PGBDSf"/>
</dbReference>
<dbReference type="AlphaFoldDB" id="A0A2Z2P0J2"/>
<accession>A0A2Z2P0J2</accession>
<name>A0A2Z2P0J2_9GAMM</name>
<gene>
    <name evidence="3" type="ORF">IMCC3135_27875</name>
</gene>
<reference evidence="3 4" key="1">
    <citation type="submission" date="2016-12" db="EMBL/GenBank/DDBJ databases">
        <authorList>
            <person name="Song W.-J."/>
            <person name="Kurnit D.M."/>
        </authorList>
    </citation>
    <scope>NUCLEOTIDE SEQUENCE [LARGE SCALE GENOMIC DNA]</scope>
    <source>
        <strain evidence="3 4">IMCC3135</strain>
    </source>
</reference>
<dbReference type="Gene3D" id="1.10.101.10">
    <property type="entry name" value="PGBD-like superfamily/PGBD"/>
    <property type="match status" value="1"/>
</dbReference>
<dbReference type="PROSITE" id="PS51257">
    <property type="entry name" value="PROKAR_LIPOPROTEIN"/>
    <property type="match status" value="1"/>
</dbReference>
<organism evidence="3 4">
    <name type="scientific">Granulosicoccus antarcticus IMCC3135</name>
    <dbReference type="NCBI Taxonomy" id="1192854"/>
    <lineage>
        <taxon>Bacteria</taxon>
        <taxon>Pseudomonadati</taxon>
        <taxon>Pseudomonadota</taxon>
        <taxon>Gammaproteobacteria</taxon>
        <taxon>Chromatiales</taxon>
        <taxon>Granulosicoccaceae</taxon>
        <taxon>Granulosicoccus</taxon>
    </lineage>
</organism>
<keyword evidence="4" id="KW-1185">Reference proteome</keyword>
<dbReference type="InterPro" id="IPR002477">
    <property type="entry name" value="Peptidoglycan-bd-like"/>
</dbReference>
<sequence>MRKLTLSLLGVLGSCFVALPATAQQFDNSLTLPDAKPGECYAKVITPARFETSSEDLVVQEAAERIETDAASFEAVNQSVVVKEASQQITVTPTVFAREVEQLQVRAATLSWTTQVGGNSLPINPEAIAQLAASGIDTDAVEPDSCFVEYVTPAQYTAESEQVLIKEATQVIEIEPAVFETDEEQVLIKEASSVIVDVPAIFKAETESVMVEPARSVWKEDCGVIEQVANATGDVLCLVEVPARYEELTKTVLVKPATTQTVNVPAEYQTVQVQRLVSPAAEKMVDIPAEYTTITKQVLSAEARFFWLAKGEDADKSAIATGREICLTERPAEFVTVDREVVSEPAKSVISEIPAVSETIAVQRLATPATERRISMPEKTKSISRQVQIAPAQVEWKQVLCKVNMTEEIISSLQSALKTEGYDPGPADGIVGQGTLKAMEQYQTAEGIDRGGITLELLERLNIKL</sequence>
<keyword evidence="1" id="KW-0732">Signal</keyword>
<dbReference type="SUPFAM" id="SSF47090">
    <property type="entry name" value="PGBD-like"/>
    <property type="match status" value="1"/>
</dbReference>
<protein>
    <recommendedName>
        <fullName evidence="2">Peptidoglycan binding-like domain-containing protein</fullName>
    </recommendedName>
</protein>
<evidence type="ECO:0000313" key="4">
    <source>
        <dbReference type="Proteomes" id="UP000250079"/>
    </source>
</evidence>
<feature type="signal peptide" evidence="1">
    <location>
        <begin position="1"/>
        <end position="23"/>
    </location>
</feature>
<dbReference type="OrthoDB" id="9768329at2"/>